<evidence type="ECO:0000256" key="4">
    <source>
        <dbReference type="ARBA" id="ARBA00022475"/>
    </source>
</evidence>
<keyword evidence="5 8" id="KW-0812">Transmembrane</keyword>
<dbReference type="EMBL" id="JACICC010000001">
    <property type="protein sequence ID" value="MBB3808119.1"/>
    <property type="molecule type" value="Genomic_DNA"/>
</dbReference>
<evidence type="ECO:0000313" key="9">
    <source>
        <dbReference type="EMBL" id="MBB3808119.1"/>
    </source>
</evidence>
<feature type="transmembrane region" description="Helical" evidence="8">
    <location>
        <begin position="215"/>
        <end position="243"/>
    </location>
</feature>
<dbReference type="Pfam" id="PF01594">
    <property type="entry name" value="AI-2E_transport"/>
    <property type="match status" value="1"/>
</dbReference>
<keyword evidence="3" id="KW-0813">Transport</keyword>
<evidence type="ECO:0000256" key="2">
    <source>
        <dbReference type="ARBA" id="ARBA00009773"/>
    </source>
</evidence>
<feature type="transmembrane region" description="Helical" evidence="8">
    <location>
        <begin position="310"/>
        <end position="340"/>
    </location>
</feature>
<comment type="caution">
    <text evidence="9">The sequence shown here is derived from an EMBL/GenBank/DDBJ whole genome shotgun (WGS) entry which is preliminary data.</text>
</comment>
<keyword evidence="4" id="KW-1003">Cell membrane</keyword>
<keyword evidence="6 8" id="KW-1133">Transmembrane helix</keyword>
<evidence type="ECO:0000256" key="6">
    <source>
        <dbReference type="ARBA" id="ARBA00022989"/>
    </source>
</evidence>
<feature type="transmembrane region" description="Helical" evidence="8">
    <location>
        <begin position="274"/>
        <end position="290"/>
    </location>
</feature>
<accession>A0A7W5Z1G4</accession>
<dbReference type="AlphaFoldDB" id="A0A7W5Z1G4"/>
<protein>
    <submittedName>
        <fullName evidence="9">Putative PurR-regulated permease PerM</fullName>
    </submittedName>
</protein>
<evidence type="ECO:0000256" key="7">
    <source>
        <dbReference type="ARBA" id="ARBA00023136"/>
    </source>
</evidence>
<dbReference type="Proteomes" id="UP000537592">
    <property type="component" value="Unassembled WGS sequence"/>
</dbReference>
<sequence>MGDFSPVERQMRFWLIALAVLLVALYLLRGILLPFVAGMVLAYILNPVATRLERLGVGRLTASLLILLLFLLLFILALVLLLPAAVNQFAALLRNLPATAQYLQDLAKEYGGPLVEHIGGPGALANAERSMTDFAGQAMQWLGTFASSVWSGGQAVIGVFALLVVTPVVAFYLLVDWERMMATVDSWLPRRHADTIRRIGEDMNRAIAGFIRGQALVCVILGTFYAVSLSMIGLNFGLLIGLLSGALTFIPYVGSFTGFVLSAGVALVQFWPEWPMIVATIGIFLFGQFVEGNILSPKLVGDAVGLHPVWLMFALVAFGSLFGFVGLLLAVPIAAACGVLTRYALQRYLSSSLYRGVETEKKARLHLDV</sequence>
<feature type="transmembrane region" description="Helical" evidence="8">
    <location>
        <begin position="12"/>
        <end position="45"/>
    </location>
</feature>
<evidence type="ECO:0000256" key="1">
    <source>
        <dbReference type="ARBA" id="ARBA00004651"/>
    </source>
</evidence>
<keyword evidence="10" id="KW-1185">Reference proteome</keyword>
<evidence type="ECO:0000256" key="5">
    <source>
        <dbReference type="ARBA" id="ARBA00022692"/>
    </source>
</evidence>
<comment type="subcellular location">
    <subcellularLocation>
        <location evidence="1">Cell membrane</location>
        <topology evidence="1">Multi-pass membrane protein</topology>
    </subcellularLocation>
</comment>
<reference evidence="9 10" key="1">
    <citation type="submission" date="2020-08" db="EMBL/GenBank/DDBJ databases">
        <title>Genomic Encyclopedia of Type Strains, Phase IV (KMG-IV): sequencing the most valuable type-strain genomes for metagenomic binning, comparative biology and taxonomic classification.</title>
        <authorList>
            <person name="Goeker M."/>
        </authorList>
    </citation>
    <scope>NUCLEOTIDE SEQUENCE [LARGE SCALE GENOMIC DNA]</scope>
    <source>
        <strain evidence="9 10">DSM 28760</strain>
    </source>
</reference>
<keyword evidence="7 8" id="KW-0472">Membrane</keyword>
<name>A0A7W5Z1G4_9HYPH</name>
<proteinExistence type="inferred from homology"/>
<evidence type="ECO:0000256" key="8">
    <source>
        <dbReference type="SAM" id="Phobius"/>
    </source>
</evidence>
<organism evidence="9 10">
    <name type="scientific">Pseudochelatococcus contaminans</name>
    <dbReference type="NCBI Taxonomy" id="1538103"/>
    <lineage>
        <taxon>Bacteria</taxon>
        <taxon>Pseudomonadati</taxon>
        <taxon>Pseudomonadota</taxon>
        <taxon>Alphaproteobacteria</taxon>
        <taxon>Hyphomicrobiales</taxon>
        <taxon>Chelatococcaceae</taxon>
        <taxon>Pseudochelatococcus</taxon>
    </lineage>
</organism>
<dbReference type="GO" id="GO:0005886">
    <property type="term" value="C:plasma membrane"/>
    <property type="evidence" value="ECO:0007669"/>
    <property type="project" value="UniProtKB-SubCell"/>
</dbReference>
<dbReference type="InterPro" id="IPR002549">
    <property type="entry name" value="AI-2E-like"/>
</dbReference>
<feature type="transmembrane region" description="Helical" evidence="8">
    <location>
        <begin position="155"/>
        <end position="175"/>
    </location>
</feature>
<feature type="transmembrane region" description="Helical" evidence="8">
    <location>
        <begin position="65"/>
        <end position="86"/>
    </location>
</feature>
<gene>
    <name evidence="9" type="ORF">FHS81_000173</name>
</gene>
<evidence type="ECO:0000256" key="3">
    <source>
        <dbReference type="ARBA" id="ARBA00022448"/>
    </source>
</evidence>
<dbReference type="GO" id="GO:0055085">
    <property type="term" value="P:transmembrane transport"/>
    <property type="evidence" value="ECO:0007669"/>
    <property type="project" value="TreeGrafter"/>
</dbReference>
<dbReference type="RefSeq" id="WP_246374352.1">
    <property type="nucleotide sequence ID" value="NZ_JACICC010000001.1"/>
</dbReference>
<feature type="transmembrane region" description="Helical" evidence="8">
    <location>
        <begin position="249"/>
        <end position="267"/>
    </location>
</feature>
<dbReference type="PANTHER" id="PTHR21716">
    <property type="entry name" value="TRANSMEMBRANE PROTEIN"/>
    <property type="match status" value="1"/>
</dbReference>
<evidence type="ECO:0000313" key="10">
    <source>
        <dbReference type="Proteomes" id="UP000537592"/>
    </source>
</evidence>
<dbReference type="PANTHER" id="PTHR21716:SF53">
    <property type="entry name" value="PERMEASE PERM-RELATED"/>
    <property type="match status" value="1"/>
</dbReference>
<comment type="similarity">
    <text evidence="2">Belongs to the autoinducer-2 exporter (AI-2E) (TC 2.A.86) family.</text>
</comment>